<dbReference type="PANTHER" id="PTHR43319:SF3">
    <property type="entry name" value="BETA-LACTAMASE-RELATED DOMAIN-CONTAINING PROTEIN"/>
    <property type="match status" value="1"/>
</dbReference>
<organism evidence="2">
    <name type="scientific">Microbacterium sp. A8/3-1</name>
    <dbReference type="NCBI Taxonomy" id="3160749"/>
    <lineage>
        <taxon>Bacteria</taxon>
        <taxon>Bacillati</taxon>
        <taxon>Actinomycetota</taxon>
        <taxon>Actinomycetes</taxon>
        <taxon>Micrococcales</taxon>
        <taxon>Microbacteriaceae</taxon>
        <taxon>Microbacterium</taxon>
    </lineage>
</organism>
<name>A0AAU7W4M1_9MICO</name>
<dbReference type="EC" id="3.1.1.103" evidence="2"/>
<dbReference type="InterPro" id="IPR001466">
    <property type="entry name" value="Beta-lactam-related"/>
</dbReference>
<dbReference type="RefSeq" id="WP_350353195.1">
    <property type="nucleotide sequence ID" value="NZ_CP158357.1"/>
</dbReference>
<dbReference type="Gene3D" id="3.40.710.10">
    <property type="entry name" value="DD-peptidase/beta-lactamase superfamily"/>
    <property type="match status" value="1"/>
</dbReference>
<dbReference type="GO" id="GO:0016787">
    <property type="term" value="F:hydrolase activity"/>
    <property type="evidence" value="ECO:0007669"/>
    <property type="project" value="UniProtKB-KW"/>
</dbReference>
<dbReference type="InterPro" id="IPR052907">
    <property type="entry name" value="Beta-lactamase/esterase"/>
</dbReference>
<protein>
    <submittedName>
        <fullName evidence="2">Serine hydrolase domain-containing protein</fullName>
        <ecNumber evidence="2">3.1.1.103</ecNumber>
    </submittedName>
</protein>
<dbReference type="EMBL" id="CP158357">
    <property type="protein sequence ID" value="XBX80389.1"/>
    <property type="molecule type" value="Genomic_DNA"/>
</dbReference>
<proteinExistence type="predicted"/>
<dbReference type="InterPro" id="IPR012338">
    <property type="entry name" value="Beta-lactam/transpept-like"/>
</dbReference>
<dbReference type="AlphaFoldDB" id="A0AAU7W4M1"/>
<dbReference type="Pfam" id="PF00144">
    <property type="entry name" value="Beta-lactamase"/>
    <property type="match status" value="1"/>
</dbReference>
<dbReference type="SUPFAM" id="SSF56601">
    <property type="entry name" value="beta-lactamase/transpeptidase-like"/>
    <property type="match status" value="1"/>
</dbReference>
<feature type="domain" description="Beta-lactamase-related" evidence="1">
    <location>
        <begin position="35"/>
        <end position="363"/>
    </location>
</feature>
<gene>
    <name evidence="2" type="ORF">ABS642_09935</name>
</gene>
<reference evidence="2" key="1">
    <citation type="submission" date="2024-06" db="EMBL/GenBank/DDBJ databases">
        <title>Draft genome sequence of Microbacterium sp. strain A8/3-1, isolated from Oxytropis tragacanthoides Fisch. ex DC. Root nodules in the Altai region of Russia.</title>
        <authorList>
            <person name="Sazanova A."/>
            <person name="Guro P."/>
            <person name="Kuznetsova I."/>
            <person name="Belimov A."/>
            <person name="Safronova V."/>
        </authorList>
    </citation>
    <scope>NUCLEOTIDE SEQUENCE</scope>
    <source>
        <strain evidence="2">A8/3-1</strain>
    </source>
</reference>
<accession>A0AAU7W4M1</accession>
<evidence type="ECO:0000313" key="2">
    <source>
        <dbReference type="EMBL" id="XBX80389.1"/>
    </source>
</evidence>
<dbReference type="PANTHER" id="PTHR43319">
    <property type="entry name" value="BETA-LACTAMASE-RELATED"/>
    <property type="match status" value="1"/>
</dbReference>
<evidence type="ECO:0000259" key="1">
    <source>
        <dbReference type="Pfam" id="PF00144"/>
    </source>
</evidence>
<keyword evidence="2" id="KW-0378">Hydrolase</keyword>
<sequence>MTALASLTGRLQGRADDRLAAVVVRLDEALAADPDLSFQVAAYHHGTAVLDAWGGPHLDAQSLTVPYSVTKNVIGVAVGLLVERGDLDLDERVAHHWPEFSAKGKGAVTVRQLLSHQAGLPQTVPGLTWDELLDHHAAAERLAASRPFWYPGSAFGYHAITIGNLADELVFRVTGRTLHELYEHDIRAPHDIDFFLGLPAEHEERLVPLLPMIPPATDTTPPATSALGPVVFAMPDDVDLAHSPRSWRYGHPGGSGTGTARGIARLLAVAVTGVDGAPPLLSSDTVEQIGQQQVRGYDEVLHQHDRAHAVVFQKPSQQLAFGGPRAFGHDGAMGALACVDPDSGVAFAWTIARGPWPGGADPRAVSVARELGILLSS</sequence>